<dbReference type="Gene3D" id="3.40.50.1980">
    <property type="entry name" value="Nitrogenase molybdenum iron protein domain"/>
    <property type="match status" value="2"/>
</dbReference>
<keyword evidence="1" id="KW-1133">Transmembrane helix</keyword>
<keyword evidence="1" id="KW-0472">Membrane</keyword>
<sequence length="410" mass="46757">MKTKQNLTRSSHKRILPLSSLVRCSCWLVALYCLIGMLTSCRSSSQSDTVEETTANQQNYFPEKVQIEYAKGFTLQYFNHYKIVHIFNPFEAKGDTARYLLLQRGTPRPAGYDQYHKIEIPVRSLVGMSSMHVGLVSFLDAQNTLVGLGNLKYVSSPEVLKRIAKGEITEVGNDQAINEEKLIAMHPDLVMTVGSATARMDHYKTLTDAGLPVLINSEWVETTPLARAEWVKLMAALLNKEALVNEKFVKIAREYKRLSDLTRNVKHKPSIITGMTYKDTWFLPDGDSYMAHFFEDAGTDYHWRNEKTTGSLPLSFEAVYPIALEAEYWLNVGFIDTKQDILAKDKRYGDFTSFKTGKVYNYNKRTNEQGANDYWESGAVSPHLILADMIKILHPELLPDHELVYYKQVQ</sequence>
<dbReference type="AlphaFoldDB" id="A0AAE3R830"/>
<keyword evidence="4" id="KW-1185">Reference proteome</keyword>
<protein>
    <submittedName>
        <fullName evidence="3">ABC transporter substrate-binding protein</fullName>
    </submittedName>
</protein>
<feature type="transmembrane region" description="Helical" evidence="1">
    <location>
        <begin position="21"/>
        <end position="39"/>
    </location>
</feature>
<dbReference type="PANTHER" id="PTHR30535:SF34">
    <property type="entry name" value="MOLYBDATE-BINDING PROTEIN MOLA"/>
    <property type="match status" value="1"/>
</dbReference>
<dbReference type="EMBL" id="JASJOU010000014">
    <property type="protein sequence ID" value="MDJ1504965.1"/>
    <property type="molecule type" value="Genomic_DNA"/>
</dbReference>
<dbReference type="PANTHER" id="PTHR30535">
    <property type="entry name" value="VITAMIN B12-BINDING PROTEIN"/>
    <property type="match status" value="1"/>
</dbReference>
<dbReference type="InterPro" id="IPR002491">
    <property type="entry name" value="ABC_transptr_periplasmic_BD"/>
</dbReference>
<name>A0AAE3R830_9BACT</name>
<feature type="domain" description="Fe/B12 periplasmic-binding" evidence="2">
    <location>
        <begin position="124"/>
        <end position="397"/>
    </location>
</feature>
<evidence type="ECO:0000259" key="2">
    <source>
        <dbReference type="PROSITE" id="PS50983"/>
    </source>
</evidence>
<evidence type="ECO:0000313" key="4">
    <source>
        <dbReference type="Proteomes" id="UP001232063"/>
    </source>
</evidence>
<dbReference type="Pfam" id="PF01497">
    <property type="entry name" value="Peripla_BP_2"/>
    <property type="match status" value="1"/>
</dbReference>
<dbReference type="PROSITE" id="PS50983">
    <property type="entry name" value="FE_B12_PBP"/>
    <property type="match status" value="1"/>
</dbReference>
<dbReference type="InterPro" id="IPR050902">
    <property type="entry name" value="ABC_Transporter_SBP"/>
</dbReference>
<dbReference type="GO" id="GO:0071281">
    <property type="term" value="P:cellular response to iron ion"/>
    <property type="evidence" value="ECO:0007669"/>
    <property type="project" value="TreeGrafter"/>
</dbReference>
<keyword evidence="1" id="KW-0812">Transmembrane</keyword>
<gene>
    <name evidence="3" type="ORF">QNI22_30155</name>
</gene>
<organism evidence="3 4">
    <name type="scientific">Xanthocytophaga agilis</name>
    <dbReference type="NCBI Taxonomy" id="3048010"/>
    <lineage>
        <taxon>Bacteria</taxon>
        <taxon>Pseudomonadati</taxon>
        <taxon>Bacteroidota</taxon>
        <taxon>Cytophagia</taxon>
        <taxon>Cytophagales</taxon>
        <taxon>Rhodocytophagaceae</taxon>
        <taxon>Xanthocytophaga</taxon>
    </lineage>
</organism>
<reference evidence="3" key="1">
    <citation type="submission" date="2023-05" db="EMBL/GenBank/DDBJ databases">
        <authorList>
            <person name="Zhang X."/>
        </authorList>
    </citation>
    <scope>NUCLEOTIDE SEQUENCE</scope>
    <source>
        <strain evidence="3">BD1B2-1</strain>
    </source>
</reference>
<evidence type="ECO:0000313" key="3">
    <source>
        <dbReference type="EMBL" id="MDJ1504965.1"/>
    </source>
</evidence>
<dbReference type="Proteomes" id="UP001232063">
    <property type="component" value="Unassembled WGS sequence"/>
</dbReference>
<proteinExistence type="predicted"/>
<dbReference type="SUPFAM" id="SSF53807">
    <property type="entry name" value="Helical backbone' metal receptor"/>
    <property type="match status" value="1"/>
</dbReference>
<evidence type="ECO:0000256" key="1">
    <source>
        <dbReference type="SAM" id="Phobius"/>
    </source>
</evidence>
<comment type="caution">
    <text evidence="3">The sequence shown here is derived from an EMBL/GenBank/DDBJ whole genome shotgun (WGS) entry which is preliminary data.</text>
</comment>
<accession>A0AAE3R830</accession>
<dbReference type="RefSeq" id="WP_314516691.1">
    <property type="nucleotide sequence ID" value="NZ_JASJOU010000014.1"/>
</dbReference>